<dbReference type="Proteomes" id="UP001501588">
    <property type="component" value="Unassembled WGS sequence"/>
</dbReference>
<evidence type="ECO:0000313" key="3">
    <source>
        <dbReference type="Proteomes" id="UP001501588"/>
    </source>
</evidence>
<feature type="region of interest" description="Disordered" evidence="1">
    <location>
        <begin position="1"/>
        <end position="32"/>
    </location>
</feature>
<sequence>MAAQTLSATAAAKSVTVTRPDPKDRFPPIADESARQLLTADKHDGGSGLASKLTHYPLRSKVAFRPKFL</sequence>
<feature type="compositionally biased region" description="Low complexity" evidence="1">
    <location>
        <begin position="1"/>
        <end position="18"/>
    </location>
</feature>
<gene>
    <name evidence="2" type="ORF">GCM10009416_28290</name>
</gene>
<evidence type="ECO:0000313" key="2">
    <source>
        <dbReference type="EMBL" id="GAA0588185.1"/>
    </source>
</evidence>
<accession>A0ABP3QCD8</accession>
<protein>
    <submittedName>
        <fullName evidence="2">Uncharacterized protein</fullName>
    </submittedName>
</protein>
<dbReference type="EMBL" id="BAAAFZ010000043">
    <property type="protein sequence ID" value="GAA0588185.1"/>
    <property type="molecule type" value="Genomic_DNA"/>
</dbReference>
<keyword evidence="3" id="KW-1185">Reference proteome</keyword>
<evidence type="ECO:0000256" key="1">
    <source>
        <dbReference type="SAM" id="MobiDB-lite"/>
    </source>
</evidence>
<organism evidence="2 3">
    <name type="scientific">Craurococcus roseus</name>
    <dbReference type="NCBI Taxonomy" id="77585"/>
    <lineage>
        <taxon>Bacteria</taxon>
        <taxon>Pseudomonadati</taxon>
        <taxon>Pseudomonadota</taxon>
        <taxon>Alphaproteobacteria</taxon>
        <taxon>Acetobacterales</taxon>
        <taxon>Acetobacteraceae</taxon>
        <taxon>Craurococcus</taxon>
    </lineage>
</organism>
<proteinExistence type="predicted"/>
<reference evidence="3" key="1">
    <citation type="journal article" date="2019" name="Int. J. Syst. Evol. Microbiol.">
        <title>The Global Catalogue of Microorganisms (GCM) 10K type strain sequencing project: providing services to taxonomists for standard genome sequencing and annotation.</title>
        <authorList>
            <consortium name="The Broad Institute Genomics Platform"/>
            <consortium name="The Broad Institute Genome Sequencing Center for Infectious Disease"/>
            <person name="Wu L."/>
            <person name="Ma J."/>
        </authorList>
    </citation>
    <scope>NUCLEOTIDE SEQUENCE [LARGE SCALE GENOMIC DNA]</scope>
    <source>
        <strain evidence="3">JCM 9933</strain>
    </source>
</reference>
<name>A0ABP3QCD8_9PROT</name>
<comment type="caution">
    <text evidence="2">The sequence shown here is derived from an EMBL/GenBank/DDBJ whole genome shotgun (WGS) entry which is preliminary data.</text>
</comment>